<reference evidence="1" key="1">
    <citation type="journal article" date="2021" name="Proc. Natl. Acad. Sci. U.S.A.">
        <title>A Catalog of Tens of Thousands of Viruses from Human Metagenomes Reveals Hidden Associations with Chronic Diseases.</title>
        <authorList>
            <person name="Tisza M.J."/>
            <person name="Buck C.B."/>
        </authorList>
    </citation>
    <scope>NUCLEOTIDE SEQUENCE</scope>
    <source>
        <strain evidence="1">CttFh17</strain>
    </source>
</reference>
<dbReference type="EMBL" id="BK015176">
    <property type="protein sequence ID" value="DAD94347.1"/>
    <property type="molecule type" value="Genomic_DNA"/>
</dbReference>
<sequence length="156" mass="18616">MENITVREWVNKFNNKEFESKNRAVQCNAGWYDWFCSDNALAGRLKKMGNIIKDIKSDYILDNFRVWFKNNCPCSYPLYDDFRFEPIMENGEDSDDTIRDQLYFGVQCGHPFGSDYMYEVFTARNGYRTEFKCKNKREVLNVIEQLAEDFQKEIEV</sequence>
<proteinExistence type="predicted"/>
<accession>A0A8S5NJT1</accession>
<evidence type="ECO:0000313" key="1">
    <source>
        <dbReference type="EMBL" id="DAD94347.1"/>
    </source>
</evidence>
<protein>
    <submittedName>
        <fullName evidence="1">Uncharacterized protein</fullName>
    </submittedName>
</protein>
<organism evidence="1">
    <name type="scientific">Siphoviridae sp. cttFh17</name>
    <dbReference type="NCBI Taxonomy" id="2826491"/>
    <lineage>
        <taxon>Viruses</taxon>
        <taxon>Duplodnaviria</taxon>
        <taxon>Heunggongvirae</taxon>
        <taxon>Uroviricota</taxon>
        <taxon>Caudoviricetes</taxon>
    </lineage>
</organism>
<name>A0A8S5NJT1_9CAUD</name>